<dbReference type="EMBL" id="JAAMPI010001565">
    <property type="protein sequence ID" value="KAF4624748.1"/>
    <property type="molecule type" value="Genomic_DNA"/>
</dbReference>
<accession>A0A8H4VW30</accession>
<evidence type="ECO:0000313" key="3">
    <source>
        <dbReference type="Proteomes" id="UP000566819"/>
    </source>
</evidence>
<evidence type="ECO:0000313" key="2">
    <source>
        <dbReference type="EMBL" id="KAF4624748.1"/>
    </source>
</evidence>
<feature type="region of interest" description="Disordered" evidence="1">
    <location>
        <begin position="23"/>
        <end position="103"/>
    </location>
</feature>
<sequence>MEADAEVLLVEYGGRSDIEFDSATMHIEPHTNHHKLQPHKKNAASSPTNAGTTSGHPRHNDGSRVRIAEPIFANSVTSIPTYPPSKSQHHNTDTDGGPADEQQ</sequence>
<feature type="compositionally biased region" description="Polar residues" evidence="1">
    <location>
        <begin position="43"/>
        <end position="55"/>
    </location>
</feature>
<feature type="compositionally biased region" description="Basic residues" evidence="1">
    <location>
        <begin position="32"/>
        <end position="42"/>
    </location>
</feature>
<gene>
    <name evidence="2" type="ORF">G7Y89_g13419</name>
</gene>
<keyword evidence="3" id="KW-1185">Reference proteome</keyword>
<feature type="compositionally biased region" description="Polar residues" evidence="1">
    <location>
        <begin position="74"/>
        <end position="86"/>
    </location>
</feature>
<name>A0A8H4VW30_9HELO</name>
<reference evidence="2 3" key="1">
    <citation type="submission" date="2020-03" db="EMBL/GenBank/DDBJ databases">
        <title>Draft Genome Sequence of Cudoniella acicularis.</title>
        <authorList>
            <person name="Buettner E."/>
            <person name="Kellner H."/>
        </authorList>
    </citation>
    <scope>NUCLEOTIDE SEQUENCE [LARGE SCALE GENOMIC DNA]</scope>
    <source>
        <strain evidence="2 3">DSM 108380</strain>
    </source>
</reference>
<comment type="caution">
    <text evidence="2">The sequence shown here is derived from an EMBL/GenBank/DDBJ whole genome shotgun (WGS) entry which is preliminary data.</text>
</comment>
<organism evidence="2 3">
    <name type="scientific">Cudoniella acicularis</name>
    <dbReference type="NCBI Taxonomy" id="354080"/>
    <lineage>
        <taxon>Eukaryota</taxon>
        <taxon>Fungi</taxon>
        <taxon>Dikarya</taxon>
        <taxon>Ascomycota</taxon>
        <taxon>Pezizomycotina</taxon>
        <taxon>Leotiomycetes</taxon>
        <taxon>Helotiales</taxon>
        <taxon>Tricladiaceae</taxon>
        <taxon>Cudoniella</taxon>
    </lineage>
</organism>
<dbReference type="Proteomes" id="UP000566819">
    <property type="component" value="Unassembled WGS sequence"/>
</dbReference>
<protein>
    <submittedName>
        <fullName evidence="2">Uncharacterized protein</fullName>
    </submittedName>
</protein>
<evidence type="ECO:0000256" key="1">
    <source>
        <dbReference type="SAM" id="MobiDB-lite"/>
    </source>
</evidence>
<dbReference type="AlphaFoldDB" id="A0A8H4VW30"/>
<proteinExistence type="predicted"/>
<feature type="compositionally biased region" description="Basic and acidic residues" evidence="1">
    <location>
        <begin position="58"/>
        <end position="67"/>
    </location>
</feature>